<dbReference type="EMBL" id="JBJVNI010000038">
    <property type="protein sequence ID" value="MFM9615626.1"/>
    <property type="molecule type" value="Genomic_DNA"/>
</dbReference>
<reference evidence="5 6" key="1">
    <citation type="submission" date="2024-12" db="EMBL/GenBank/DDBJ databases">
        <title>Forecasting of Potato common scab and diversities of Pathogenic streptomyces spp. in china.</title>
        <authorList>
            <person name="Handique U."/>
            <person name="Wu J."/>
        </authorList>
    </citation>
    <scope>NUCLEOTIDE SEQUENCE [LARGE SCALE GENOMIC DNA]</scope>
    <source>
        <strain evidence="5 6">ZRIMU1530</strain>
    </source>
</reference>
<feature type="domain" description="GFO/IDH/MocA-like oxidoreductase" evidence="4">
    <location>
        <begin position="154"/>
        <end position="241"/>
    </location>
</feature>
<evidence type="ECO:0000259" key="4">
    <source>
        <dbReference type="Pfam" id="PF22725"/>
    </source>
</evidence>
<dbReference type="RefSeq" id="WP_409122436.1">
    <property type="nucleotide sequence ID" value="NZ_JBJVNI010000038.1"/>
</dbReference>
<dbReference type="SUPFAM" id="SSF51735">
    <property type="entry name" value="NAD(P)-binding Rossmann-fold domains"/>
    <property type="match status" value="1"/>
</dbReference>
<organism evidence="5 6">
    <name type="scientific">Streptomyces niveiscabiei</name>
    <dbReference type="NCBI Taxonomy" id="164115"/>
    <lineage>
        <taxon>Bacteria</taxon>
        <taxon>Bacillati</taxon>
        <taxon>Actinomycetota</taxon>
        <taxon>Actinomycetes</taxon>
        <taxon>Kitasatosporales</taxon>
        <taxon>Streptomycetaceae</taxon>
        <taxon>Streptomyces</taxon>
    </lineage>
</organism>
<keyword evidence="2" id="KW-0560">Oxidoreductase</keyword>
<dbReference type="InterPro" id="IPR000683">
    <property type="entry name" value="Gfo/Idh/MocA-like_OxRdtase_N"/>
</dbReference>
<evidence type="ECO:0000313" key="6">
    <source>
        <dbReference type="Proteomes" id="UP001631957"/>
    </source>
</evidence>
<dbReference type="InterPro" id="IPR051317">
    <property type="entry name" value="Gfo/Idh/MocA_oxidoreduct"/>
</dbReference>
<gene>
    <name evidence="5" type="ORF">ACKI18_43960</name>
</gene>
<dbReference type="Pfam" id="PF01408">
    <property type="entry name" value="GFO_IDH_MocA"/>
    <property type="match status" value="1"/>
</dbReference>
<dbReference type="PANTHER" id="PTHR43708">
    <property type="entry name" value="CONSERVED EXPRESSED OXIDOREDUCTASE (EUROFUNG)"/>
    <property type="match status" value="1"/>
</dbReference>
<keyword evidence="6" id="KW-1185">Reference proteome</keyword>
<proteinExistence type="inferred from homology"/>
<evidence type="ECO:0000259" key="3">
    <source>
        <dbReference type="Pfam" id="PF01408"/>
    </source>
</evidence>
<dbReference type="PANTHER" id="PTHR43708:SF5">
    <property type="entry name" value="CONSERVED EXPRESSED OXIDOREDUCTASE (EUROFUNG)-RELATED"/>
    <property type="match status" value="1"/>
</dbReference>
<evidence type="ECO:0000313" key="5">
    <source>
        <dbReference type="EMBL" id="MFM9615626.1"/>
    </source>
</evidence>
<evidence type="ECO:0000256" key="2">
    <source>
        <dbReference type="ARBA" id="ARBA00023002"/>
    </source>
</evidence>
<dbReference type="SUPFAM" id="SSF55347">
    <property type="entry name" value="Glyceraldehyde-3-phosphate dehydrogenase-like, C-terminal domain"/>
    <property type="match status" value="1"/>
</dbReference>
<dbReference type="Gene3D" id="3.30.360.10">
    <property type="entry name" value="Dihydrodipicolinate Reductase, domain 2"/>
    <property type="match status" value="1"/>
</dbReference>
<name>A0ABW9I6M2_9ACTN</name>
<dbReference type="Pfam" id="PF22725">
    <property type="entry name" value="GFO_IDH_MocA_C3"/>
    <property type="match status" value="1"/>
</dbReference>
<dbReference type="Proteomes" id="UP001631957">
    <property type="component" value="Unassembled WGS sequence"/>
</dbReference>
<evidence type="ECO:0000256" key="1">
    <source>
        <dbReference type="ARBA" id="ARBA00010928"/>
    </source>
</evidence>
<dbReference type="InterPro" id="IPR055170">
    <property type="entry name" value="GFO_IDH_MocA-like_dom"/>
</dbReference>
<comment type="caution">
    <text evidence="5">The sequence shown here is derived from an EMBL/GenBank/DDBJ whole genome shotgun (WGS) entry which is preliminary data.</text>
</comment>
<accession>A0ABW9I6M2</accession>
<comment type="similarity">
    <text evidence="1">Belongs to the Gfo/Idh/MocA family.</text>
</comment>
<sequence>MSLRYGVAGCGRVFQRYHLPVVTADEDVTLVAAFDPDVDSARTVLGAAAEGVLVTADLEEFLTVGRPDLVAVCSPNDAHVAPALAALEAGAQVLCEKPLAADVADARRLARADSNGRLAVNLPYRFHELVPSFVKALPEGPYEITLTFTTAGQRLWRPVTNWYTDAARAGGGALLDLGSHALDLLTAVFGKPRPVACQVDRLGAEERVVAKLEFAGTPATVRIDRASRALALRLEAVGADGESVVLDVKRGEVRTSSGVIVAESRQPELAAIRGFLDHAAGRTDGRVVTAAEALDLQETIASLYGHAECVQELAF</sequence>
<protein>
    <submittedName>
        <fullName evidence="5">Gfo/Idh/MocA family protein</fullName>
    </submittedName>
</protein>
<feature type="domain" description="Gfo/Idh/MocA-like oxidoreductase N-terminal" evidence="3">
    <location>
        <begin position="3"/>
        <end position="112"/>
    </location>
</feature>
<dbReference type="InterPro" id="IPR036291">
    <property type="entry name" value="NAD(P)-bd_dom_sf"/>
</dbReference>
<dbReference type="Gene3D" id="3.40.50.720">
    <property type="entry name" value="NAD(P)-binding Rossmann-like Domain"/>
    <property type="match status" value="1"/>
</dbReference>